<accession>W2T5V2</accession>
<gene>
    <name evidence="2" type="ORF">NECAME_11063</name>
</gene>
<evidence type="ECO:0000256" key="1">
    <source>
        <dbReference type="SAM" id="SignalP"/>
    </source>
</evidence>
<dbReference type="EMBL" id="KI660172">
    <property type="protein sequence ID" value="ETN77395.1"/>
    <property type="molecule type" value="Genomic_DNA"/>
</dbReference>
<dbReference type="Proteomes" id="UP000053676">
    <property type="component" value="Unassembled WGS sequence"/>
</dbReference>
<reference evidence="3" key="1">
    <citation type="journal article" date="2014" name="Nat. Genet.">
        <title>Genome of the human hookworm Necator americanus.</title>
        <authorList>
            <person name="Tang Y.T."/>
            <person name="Gao X."/>
            <person name="Rosa B.A."/>
            <person name="Abubucker S."/>
            <person name="Hallsworth-Pepin K."/>
            <person name="Martin J."/>
            <person name="Tyagi R."/>
            <person name="Heizer E."/>
            <person name="Zhang X."/>
            <person name="Bhonagiri-Palsikar V."/>
            <person name="Minx P."/>
            <person name="Warren W.C."/>
            <person name="Wang Q."/>
            <person name="Zhan B."/>
            <person name="Hotez P.J."/>
            <person name="Sternberg P.W."/>
            <person name="Dougall A."/>
            <person name="Gaze S.T."/>
            <person name="Mulvenna J."/>
            <person name="Sotillo J."/>
            <person name="Ranganathan S."/>
            <person name="Rabelo E.M."/>
            <person name="Wilson R.K."/>
            <person name="Felgner P.L."/>
            <person name="Bethony J."/>
            <person name="Hawdon J.M."/>
            <person name="Gasser R.B."/>
            <person name="Loukas A."/>
            <person name="Mitreva M."/>
        </authorList>
    </citation>
    <scope>NUCLEOTIDE SEQUENCE [LARGE SCALE GENOMIC DNA]</scope>
</reference>
<feature type="chain" id="PRO_5004824849" description="Secreted protein" evidence="1">
    <location>
        <begin position="25"/>
        <end position="81"/>
    </location>
</feature>
<dbReference type="KEGG" id="nai:NECAME_11063"/>
<keyword evidence="3" id="KW-1185">Reference proteome</keyword>
<evidence type="ECO:0000313" key="2">
    <source>
        <dbReference type="EMBL" id="ETN77395.1"/>
    </source>
</evidence>
<dbReference type="AlphaFoldDB" id="W2T5V2"/>
<evidence type="ECO:0000313" key="3">
    <source>
        <dbReference type="Proteomes" id="UP000053676"/>
    </source>
</evidence>
<sequence length="81" mass="9360">MHKAFVIELQTTALIVMFAHVVSSMETERLEESTRQGYLYLPDDRSVSAVARGLHTLFSHEAALKISRTLRHPSKNKHWQR</sequence>
<organism evidence="2 3">
    <name type="scientific">Necator americanus</name>
    <name type="common">Human hookworm</name>
    <dbReference type="NCBI Taxonomy" id="51031"/>
    <lineage>
        <taxon>Eukaryota</taxon>
        <taxon>Metazoa</taxon>
        <taxon>Ecdysozoa</taxon>
        <taxon>Nematoda</taxon>
        <taxon>Chromadorea</taxon>
        <taxon>Rhabditida</taxon>
        <taxon>Rhabditina</taxon>
        <taxon>Rhabditomorpha</taxon>
        <taxon>Strongyloidea</taxon>
        <taxon>Ancylostomatidae</taxon>
        <taxon>Bunostominae</taxon>
        <taxon>Necator</taxon>
    </lineage>
</organism>
<keyword evidence="1" id="KW-0732">Signal</keyword>
<protein>
    <recommendedName>
        <fullName evidence="4">Secreted protein</fullName>
    </recommendedName>
</protein>
<evidence type="ECO:0008006" key="4">
    <source>
        <dbReference type="Google" id="ProtNLM"/>
    </source>
</evidence>
<proteinExistence type="predicted"/>
<feature type="signal peptide" evidence="1">
    <location>
        <begin position="1"/>
        <end position="24"/>
    </location>
</feature>
<name>W2T5V2_NECAM</name>